<dbReference type="InterPro" id="IPR036812">
    <property type="entry name" value="NAD(P)_OxRdtase_dom_sf"/>
</dbReference>
<comment type="caution">
    <text evidence="6">The sequence shown here is derived from an EMBL/GenBank/DDBJ whole genome shotgun (WGS) entry which is preliminary data.</text>
</comment>
<dbReference type="CDD" id="cd19094">
    <property type="entry name" value="AKR_Tas-like"/>
    <property type="match status" value="1"/>
</dbReference>
<dbReference type="GO" id="GO:0016491">
    <property type="term" value="F:oxidoreductase activity"/>
    <property type="evidence" value="ECO:0007669"/>
    <property type="project" value="UniProtKB-KW"/>
</dbReference>
<dbReference type="OrthoDB" id="9773828at2"/>
<evidence type="ECO:0000256" key="2">
    <source>
        <dbReference type="ARBA" id="ARBA00023002"/>
    </source>
</evidence>
<dbReference type="Gene3D" id="3.20.20.100">
    <property type="entry name" value="NADP-dependent oxidoreductase domain"/>
    <property type="match status" value="1"/>
</dbReference>
<dbReference type="AlphaFoldDB" id="A0A3D9HF53"/>
<evidence type="ECO:0000313" key="6">
    <source>
        <dbReference type="EMBL" id="RED48075.1"/>
    </source>
</evidence>
<keyword evidence="7" id="KW-1185">Reference proteome</keyword>
<dbReference type="Proteomes" id="UP000256845">
    <property type="component" value="Unassembled WGS sequence"/>
</dbReference>
<organism evidence="6 7">
    <name type="scientific">Aestuariispira insulae</name>
    <dbReference type="NCBI Taxonomy" id="1461337"/>
    <lineage>
        <taxon>Bacteria</taxon>
        <taxon>Pseudomonadati</taxon>
        <taxon>Pseudomonadota</taxon>
        <taxon>Alphaproteobacteria</taxon>
        <taxon>Rhodospirillales</taxon>
        <taxon>Kiloniellaceae</taxon>
        <taxon>Aestuariispira</taxon>
    </lineage>
</organism>
<dbReference type="InterPro" id="IPR050523">
    <property type="entry name" value="AKR_Detox_Biosynth"/>
</dbReference>
<feature type="domain" description="NADP-dependent oxidoreductase" evidence="5">
    <location>
        <begin position="16"/>
        <end position="341"/>
    </location>
</feature>
<dbReference type="PANTHER" id="PTHR43364:SF4">
    <property type="entry name" value="NAD(P)-LINKED OXIDOREDUCTASE SUPERFAMILY PROTEIN"/>
    <property type="match status" value="1"/>
</dbReference>
<protein>
    <recommendedName>
        <fullName evidence="4">Protein tas</fullName>
    </recommendedName>
</protein>
<reference evidence="6 7" key="1">
    <citation type="submission" date="2018-07" db="EMBL/GenBank/DDBJ databases">
        <title>Genomic Encyclopedia of Type Strains, Phase III (KMG-III): the genomes of soil and plant-associated and newly described type strains.</title>
        <authorList>
            <person name="Whitman W."/>
        </authorList>
    </citation>
    <scope>NUCLEOTIDE SEQUENCE [LARGE SCALE GENOMIC DNA]</scope>
    <source>
        <strain evidence="6 7">CECT 8488</strain>
    </source>
</reference>
<evidence type="ECO:0000259" key="5">
    <source>
        <dbReference type="Pfam" id="PF00248"/>
    </source>
</evidence>
<dbReference type="PANTHER" id="PTHR43364">
    <property type="entry name" value="NADH-SPECIFIC METHYLGLYOXAL REDUCTASE-RELATED"/>
    <property type="match status" value="1"/>
</dbReference>
<dbReference type="EMBL" id="QRDW01000008">
    <property type="protein sequence ID" value="RED48075.1"/>
    <property type="molecule type" value="Genomic_DNA"/>
</dbReference>
<dbReference type="NCBIfam" id="NF007912">
    <property type="entry name" value="PRK10625.1"/>
    <property type="match status" value="1"/>
</dbReference>
<evidence type="ECO:0000256" key="1">
    <source>
        <dbReference type="ARBA" id="ARBA00022857"/>
    </source>
</evidence>
<dbReference type="InterPro" id="IPR023210">
    <property type="entry name" value="NADP_OxRdtase_dom"/>
</dbReference>
<proteinExistence type="inferred from homology"/>
<comment type="similarity">
    <text evidence="3">Belongs to the aldo/keto reductase family. Aldo/keto reductase 2 subfamily.</text>
</comment>
<gene>
    <name evidence="6" type="ORF">DFP90_10893</name>
</gene>
<keyword evidence="1" id="KW-0521">NADP</keyword>
<name>A0A3D9HF53_9PROT</name>
<sequence length="351" mass="39306">MEYRRLGRTDLDVSLICLGTMTWGEQNSEADGHAQLDYALEHGVNFVDTAEMYAVPPREATYGRTEEIIGSWFQKTGRRQDVILASKVSGRAQRFPYARPHLHDGETRLDRQSILEACDNSLKRLKTDYIDLYQVHWPDRSTNFFGQLGYVHNPDDDAIEIEETLSALDELVKAGKVRHVGVSNETPWGMMRYLALADSKGLPRIASIQDPYNLLFRQFEVGAAEVSCREQVGLLAYSPLAMGTLSGKYLNGQMPEGSRMALFGEYFPRYQSAKVQGEIAKYVSLANEYGLDPVQMALAFVNQQVFVTSNIIGATRMDQLETCIGSANISLPEEVLHAIAIIHKETPFPTS</sequence>
<dbReference type="SUPFAM" id="SSF51430">
    <property type="entry name" value="NAD(P)-linked oxidoreductase"/>
    <property type="match status" value="1"/>
</dbReference>
<evidence type="ECO:0000256" key="3">
    <source>
        <dbReference type="ARBA" id="ARBA00038157"/>
    </source>
</evidence>
<evidence type="ECO:0000313" key="7">
    <source>
        <dbReference type="Proteomes" id="UP000256845"/>
    </source>
</evidence>
<evidence type="ECO:0000256" key="4">
    <source>
        <dbReference type="ARBA" id="ARBA00070119"/>
    </source>
</evidence>
<dbReference type="RefSeq" id="WP_115937701.1">
    <property type="nucleotide sequence ID" value="NZ_QRDW01000008.1"/>
</dbReference>
<dbReference type="FunFam" id="3.20.20.100:FF:000005">
    <property type="entry name" value="NADP(H)-dependent aldo-keto reductase"/>
    <property type="match status" value="1"/>
</dbReference>
<accession>A0A3D9HF53</accession>
<keyword evidence="2" id="KW-0560">Oxidoreductase</keyword>
<dbReference type="Pfam" id="PF00248">
    <property type="entry name" value="Aldo_ket_red"/>
    <property type="match status" value="1"/>
</dbReference>